<keyword evidence="1" id="KW-0472">Membrane</keyword>
<feature type="transmembrane region" description="Helical" evidence="1">
    <location>
        <begin position="53"/>
        <end position="77"/>
    </location>
</feature>
<evidence type="ECO:0000313" key="2">
    <source>
        <dbReference type="EMBL" id="VVE19523.1"/>
    </source>
</evidence>
<gene>
    <name evidence="2" type="ORF">PFI31113_03033</name>
</gene>
<evidence type="ECO:0000313" key="3">
    <source>
        <dbReference type="Proteomes" id="UP000382577"/>
    </source>
</evidence>
<keyword evidence="1" id="KW-0812">Transmembrane</keyword>
<keyword evidence="1" id="KW-1133">Transmembrane helix</keyword>
<dbReference type="OrthoDB" id="8964452at2"/>
<dbReference type="EMBL" id="CABPRW010000006">
    <property type="protein sequence ID" value="VVE19523.1"/>
    <property type="molecule type" value="Genomic_DNA"/>
</dbReference>
<accession>A0A5E4W5W7</accession>
<dbReference type="AlphaFoldDB" id="A0A5E4W5W7"/>
<reference evidence="2 3" key="1">
    <citation type="submission" date="2019-08" db="EMBL/GenBank/DDBJ databases">
        <authorList>
            <person name="Peeters C."/>
        </authorList>
    </citation>
    <scope>NUCLEOTIDE SEQUENCE [LARGE SCALE GENOMIC DNA]</scope>
    <source>
        <strain evidence="2 3">LMG 31113</strain>
    </source>
</reference>
<sequence>MPVDFNRVPARKPVPKQASLSAVTAAILLVAMLCIGAGLTMTLWSDGSSTDAISFWACALGLPVATWAVICCSWLGYADVKRSSANAHNRACDEVELACHAAASVPLSVLGHAWCFSSEPAENQSTSVLDGTVKAAVRPSAAQADLEVNARWIDIPGHPYGAGNEGNELARHRVLISWLYGRLFECIGGALRALPANSRLDVVAHVSSLVKLEWATERLEEHIRALRPDLKLSVTPSRKGIPFFRIDSWLDESISPSAKLVVSLHLVNAISQALSDGVAEAGVAILFGSSQVKPQAPALLVHRPAAGTLQEAATVIPLAARWGACDQATTTSVLTHGVAQNQKTVINQQCFPNPVEWHSMEDSVGNSSATGPWLALALALETAGAGAPPQLVLCADNDKLVASVCREHV</sequence>
<evidence type="ECO:0008006" key="4">
    <source>
        <dbReference type="Google" id="ProtNLM"/>
    </source>
</evidence>
<protein>
    <recommendedName>
        <fullName evidence="4">Transmembrane protein</fullName>
    </recommendedName>
</protein>
<feature type="transmembrane region" description="Helical" evidence="1">
    <location>
        <begin position="20"/>
        <end position="41"/>
    </location>
</feature>
<organism evidence="2 3">
    <name type="scientific">Pandoraea fibrosis</name>
    <dbReference type="NCBI Taxonomy" id="1891094"/>
    <lineage>
        <taxon>Bacteria</taxon>
        <taxon>Pseudomonadati</taxon>
        <taxon>Pseudomonadota</taxon>
        <taxon>Betaproteobacteria</taxon>
        <taxon>Burkholderiales</taxon>
        <taxon>Burkholderiaceae</taxon>
        <taxon>Pandoraea</taxon>
    </lineage>
</organism>
<name>A0A5E4W5W7_9BURK</name>
<dbReference type="RefSeq" id="WP_150600062.1">
    <property type="nucleotide sequence ID" value="NZ_CABPRW010000006.1"/>
</dbReference>
<evidence type="ECO:0000256" key="1">
    <source>
        <dbReference type="SAM" id="Phobius"/>
    </source>
</evidence>
<proteinExistence type="predicted"/>
<dbReference type="Proteomes" id="UP000382577">
    <property type="component" value="Unassembled WGS sequence"/>
</dbReference>